<dbReference type="PROSITE" id="PS50404">
    <property type="entry name" value="GST_NTER"/>
    <property type="match status" value="1"/>
</dbReference>
<dbReference type="InterPro" id="IPR036249">
    <property type="entry name" value="Thioredoxin-like_sf"/>
</dbReference>
<dbReference type="AlphaFoldDB" id="A0A238K8Y5"/>
<dbReference type="EMBL" id="FXYF01000004">
    <property type="protein sequence ID" value="SMX38894.1"/>
    <property type="molecule type" value="Genomic_DNA"/>
</dbReference>
<gene>
    <name evidence="2" type="primary">yibF</name>
    <name evidence="2" type="ORF">MAA8898_01773</name>
</gene>
<dbReference type="Pfam" id="PF13410">
    <property type="entry name" value="GST_C_2"/>
    <property type="match status" value="1"/>
</dbReference>
<name>A0A238K8Y5_9RHOB</name>
<proteinExistence type="predicted"/>
<accession>A0A238K8Y5</accession>
<dbReference type="Gene3D" id="3.40.30.10">
    <property type="entry name" value="Glutaredoxin"/>
    <property type="match status" value="1"/>
</dbReference>
<reference evidence="2 3" key="1">
    <citation type="submission" date="2017-05" db="EMBL/GenBank/DDBJ databases">
        <authorList>
            <person name="Song R."/>
            <person name="Chenine A.L."/>
            <person name="Ruprecht R.M."/>
        </authorList>
    </citation>
    <scope>NUCLEOTIDE SEQUENCE [LARGE SCALE GENOMIC DNA]</scope>
    <source>
        <strain evidence="2 3">CECT 8898</strain>
    </source>
</reference>
<dbReference type="Pfam" id="PF13409">
    <property type="entry name" value="GST_N_2"/>
    <property type="match status" value="1"/>
</dbReference>
<dbReference type="Gene3D" id="1.20.1050.10">
    <property type="match status" value="1"/>
</dbReference>
<feature type="domain" description="GST N-terminal" evidence="1">
    <location>
        <begin position="1"/>
        <end position="82"/>
    </location>
</feature>
<dbReference type="Proteomes" id="UP000207598">
    <property type="component" value="Unassembled WGS sequence"/>
</dbReference>
<dbReference type="SUPFAM" id="SSF52833">
    <property type="entry name" value="Thioredoxin-like"/>
    <property type="match status" value="1"/>
</dbReference>
<protein>
    <submittedName>
        <fullName evidence="2">Putative GST-like protein YibF</fullName>
    </submittedName>
</protein>
<evidence type="ECO:0000259" key="1">
    <source>
        <dbReference type="PROSITE" id="PS50404"/>
    </source>
</evidence>
<sequence>MQLFYSPASPFVRKVMVFLHETGQLADVALRPVTTTALNSDAGLMAANPLAKLPTLLRADGPAMYDSRVICRFLDDRAKAGLYPAAPRLWETLTLEATGDAIMESALGIVYERRLRPEELHFQPLLDAYWAKVDRAIEVLNTRWMSHLHGPLDAGQIAVACALGYVDFRLPEKDWRAGRDALAGWYASFAARPAMAETAPKG</sequence>
<dbReference type="CDD" id="cd03205">
    <property type="entry name" value="GST_C_6"/>
    <property type="match status" value="1"/>
</dbReference>
<dbReference type="RefSeq" id="WP_094020609.1">
    <property type="nucleotide sequence ID" value="NZ_FXYF01000004.1"/>
</dbReference>
<dbReference type="InterPro" id="IPR036282">
    <property type="entry name" value="Glutathione-S-Trfase_C_sf"/>
</dbReference>
<keyword evidence="3" id="KW-1185">Reference proteome</keyword>
<evidence type="ECO:0000313" key="2">
    <source>
        <dbReference type="EMBL" id="SMX38894.1"/>
    </source>
</evidence>
<dbReference type="OrthoDB" id="9795329at2"/>
<dbReference type="InterPro" id="IPR004045">
    <property type="entry name" value="Glutathione_S-Trfase_N"/>
</dbReference>
<dbReference type="CDD" id="cd03049">
    <property type="entry name" value="GST_N_3"/>
    <property type="match status" value="1"/>
</dbReference>
<evidence type="ECO:0000313" key="3">
    <source>
        <dbReference type="Proteomes" id="UP000207598"/>
    </source>
</evidence>
<organism evidence="2 3">
    <name type="scientific">Maliponia aquimaris</name>
    <dbReference type="NCBI Taxonomy" id="1673631"/>
    <lineage>
        <taxon>Bacteria</taxon>
        <taxon>Pseudomonadati</taxon>
        <taxon>Pseudomonadota</taxon>
        <taxon>Alphaproteobacteria</taxon>
        <taxon>Rhodobacterales</taxon>
        <taxon>Paracoccaceae</taxon>
        <taxon>Maliponia</taxon>
    </lineage>
</organism>
<dbReference type="SUPFAM" id="SSF47616">
    <property type="entry name" value="GST C-terminal domain-like"/>
    <property type="match status" value="1"/>
</dbReference>